<dbReference type="InterPro" id="IPR020843">
    <property type="entry name" value="ER"/>
</dbReference>
<dbReference type="Gene3D" id="3.40.50.720">
    <property type="entry name" value="NAD(P)-binding Rossmann-like Domain"/>
    <property type="match status" value="1"/>
</dbReference>
<dbReference type="Gene3D" id="3.90.180.10">
    <property type="entry name" value="Medium-chain alcohol dehydrogenases, catalytic domain"/>
    <property type="match status" value="1"/>
</dbReference>
<dbReference type="SUPFAM" id="SSF50129">
    <property type="entry name" value="GroES-like"/>
    <property type="match status" value="1"/>
</dbReference>
<dbReference type="Pfam" id="PF00107">
    <property type="entry name" value="ADH_zinc_N"/>
    <property type="match status" value="1"/>
</dbReference>
<dbReference type="OrthoDB" id="809632at2759"/>
<dbReference type="AlphaFoldDB" id="A0A9P5NFR5"/>
<dbReference type="Proteomes" id="UP000724874">
    <property type="component" value="Unassembled WGS sequence"/>
</dbReference>
<keyword evidence="1" id="KW-0560">Oxidoreductase</keyword>
<organism evidence="3 4">
    <name type="scientific">Gymnopilus junonius</name>
    <name type="common">Spectacular rustgill mushroom</name>
    <name type="synonym">Gymnopilus spectabilis subsp. junonius</name>
    <dbReference type="NCBI Taxonomy" id="109634"/>
    <lineage>
        <taxon>Eukaryota</taxon>
        <taxon>Fungi</taxon>
        <taxon>Dikarya</taxon>
        <taxon>Basidiomycota</taxon>
        <taxon>Agaricomycotina</taxon>
        <taxon>Agaricomycetes</taxon>
        <taxon>Agaricomycetidae</taxon>
        <taxon>Agaricales</taxon>
        <taxon>Agaricineae</taxon>
        <taxon>Hymenogastraceae</taxon>
        <taxon>Gymnopilus</taxon>
    </lineage>
</organism>
<feature type="domain" description="Enoyl reductase (ER)" evidence="2">
    <location>
        <begin position="44"/>
        <end position="339"/>
    </location>
</feature>
<dbReference type="InterPro" id="IPR011032">
    <property type="entry name" value="GroES-like_sf"/>
</dbReference>
<keyword evidence="4" id="KW-1185">Reference proteome</keyword>
<evidence type="ECO:0000313" key="3">
    <source>
        <dbReference type="EMBL" id="KAF8883614.1"/>
    </source>
</evidence>
<evidence type="ECO:0000313" key="4">
    <source>
        <dbReference type="Proteomes" id="UP000724874"/>
    </source>
</evidence>
<accession>A0A9P5NFR5</accession>
<comment type="caution">
    <text evidence="3">The sequence shown here is derived from an EMBL/GenBank/DDBJ whole genome shotgun (WGS) entry which is preliminary data.</text>
</comment>
<dbReference type="CDD" id="cd05288">
    <property type="entry name" value="PGDH"/>
    <property type="match status" value="1"/>
</dbReference>
<evidence type="ECO:0000259" key="2">
    <source>
        <dbReference type="SMART" id="SM00829"/>
    </source>
</evidence>
<protein>
    <submittedName>
        <fullName evidence="3">Alcohol dehydrogenase</fullName>
    </submittedName>
</protein>
<dbReference type="GO" id="GO:0016628">
    <property type="term" value="F:oxidoreductase activity, acting on the CH-CH group of donors, NAD or NADP as acceptor"/>
    <property type="evidence" value="ECO:0007669"/>
    <property type="project" value="InterPro"/>
</dbReference>
<name>A0A9P5NFR5_GYMJU</name>
<dbReference type="InterPro" id="IPR013149">
    <property type="entry name" value="ADH-like_C"/>
</dbReference>
<dbReference type="EMBL" id="JADNYJ010000114">
    <property type="protein sequence ID" value="KAF8883614.1"/>
    <property type="molecule type" value="Genomic_DNA"/>
</dbReference>
<dbReference type="Pfam" id="PF16884">
    <property type="entry name" value="ADH_N_2"/>
    <property type="match status" value="1"/>
</dbReference>
<dbReference type="PANTHER" id="PTHR43205:SF7">
    <property type="entry name" value="PROSTAGLANDIN REDUCTASE 1"/>
    <property type="match status" value="1"/>
</dbReference>
<dbReference type="SMART" id="SM00829">
    <property type="entry name" value="PKS_ER"/>
    <property type="match status" value="1"/>
</dbReference>
<gene>
    <name evidence="3" type="ORF">CPB84DRAFT_1789857</name>
</gene>
<dbReference type="SUPFAM" id="SSF51735">
    <property type="entry name" value="NAD(P)-binding Rossmann-fold domains"/>
    <property type="match status" value="1"/>
</dbReference>
<proteinExistence type="predicted"/>
<dbReference type="InterPro" id="IPR036291">
    <property type="entry name" value="NAD(P)-bd_dom_sf"/>
</dbReference>
<dbReference type="InterPro" id="IPR045010">
    <property type="entry name" value="MDR_fam"/>
</dbReference>
<dbReference type="PANTHER" id="PTHR43205">
    <property type="entry name" value="PROSTAGLANDIN REDUCTASE"/>
    <property type="match status" value="1"/>
</dbReference>
<evidence type="ECO:0000256" key="1">
    <source>
        <dbReference type="ARBA" id="ARBA00023002"/>
    </source>
</evidence>
<dbReference type="InterPro" id="IPR041694">
    <property type="entry name" value="ADH_N_2"/>
</dbReference>
<reference evidence="3" key="1">
    <citation type="submission" date="2020-11" db="EMBL/GenBank/DDBJ databases">
        <authorList>
            <consortium name="DOE Joint Genome Institute"/>
            <person name="Ahrendt S."/>
            <person name="Riley R."/>
            <person name="Andreopoulos W."/>
            <person name="LaButti K."/>
            <person name="Pangilinan J."/>
            <person name="Ruiz-duenas F.J."/>
            <person name="Barrasa J.M."/>
            <person name="Sanchez-Garcia M."/>
            <person name="Camarero S."/>
            <person name="Miyauchi S."/>
            <person name="Serrano A."/>
            <person name="Linde D."/>
            <person name="Babiker R."/>
            <person name="Drula E."/>
            <person name="Ayuso-Fernandez I."/>
            <person name="Pacheco R."/>
            <person name="Padilla G."/>
            <person name="Ferreira P."/>
            <person name="Barriuso J."/>
            <person name="Kellner H."/>
            <person name="Castanera R."/>
            <person name="Alfaro M."/>
            <person name="Ramirez L."/>
            <person name="Pisabarro A.G."/>
            <person name="Kuo A."/>
            <person name="Tritt A."/>
            <person name="Lipzen A."/>
            <person name="He G."/>
            <person name="Yan M."/>
            <person name="Ng V."/>
            <person name="Cullen D."/>
            <person name="Martin F."/>
            <person name="Rosso M.-N."/>
            <person name="Henrissat B."/>
            <person name="Hibbett D."/>
            <person name="Martinez A.T."/>
            <person name="Grigoriev I.V."/>
        </authorList>
    </citation>
    <scope>NUCLEOTIDE SEQUENCE</scope>
    <source>
        <strain evidence="3">AH 44721</strain>
    </source>
</reference>
<sequence>MAPLTNGRVFFNAYPEGYPVPGKTTVYDATETIDLDTVPLNGGFLLKTLELSIDPYMRGRMRPLNKTMYAAPYEIGQVIPSFGVGVVLRSENSKVKVGNHIYGLLEHRQYVVRKDLEGLQVLVNPSNLPWSAFIGVLGMPGRTAFMAWKEYSSGRRCGETVFVSAGAGPVGSLVIQLAKLDGLKVIASAGSDEKVQFMKDIGTDVAFNYKTTKTADVLEKEGPIDIYWDNVGGETLEAAIDASRINARFIECGMISAYNSGHTFPIHNFGQIIGKSLTFHGFIVDRLREKWEEEFYKTVPPLVASGQIKFKEDMYNGLESVGDAILAVQKGTNKAKVVIHVADE</sequence>